<dbReference type="Gene3D" id="3.30.420.10">
    <property type="entry name" value="Ribonuclease H-like superfamily/Ribonuclease H"/>
    <property type="match status" value="1"/>
</dbReference>
<dbReference type="GO" id="GO:0004190">
    <property type="term" value="F:aspartic-type endopeptidase activity"/>
    <property type="evidence" value="ECO:0007669"/>
    <property type="project" value="UniProtKB-KW"/>
</dbReference>
<keyword evidence="1" id="KW-0378">Hydrolase</keyword>
<dbReference type="InterPro" id="IPR036397">
    <property type="entry name" value="RNaseH_sf"/>
</dbReference>
<gene>
    <name evidence="4" type="ORF">Tci_033439</name>
</gene>
<keyword evidence="1" id="KW-0645">Protease</keyword>
<dbReference type="SUPFAM" id="SSF56672">
    <property type="entry name" value="DNA/RNA polymerases"/>
    <property type="match status" value="1"/>
</dbReference>
<dbReference type="InterPro" id="IPR013103">
    <property type="entry name" value="RVT_2"/>
</dbReference>
<name>A0A6L2LI55_TANCI</name>
<feature type="domain" description="Reverse transcriptase Ty1/copia-type" evidence="2">
    <location>
        <begin position="905"/>
        <end position="1089"/>
    </location>
</feature>
<proteinExistence type="predicted"/>
<dbReference type="EMBL" id="BKCJ010004507">
    <property type="protein sequence ID" value="GEU61461.1"/>
    <property type="molecule type" value="Genomic_DNA"/>
</dbReference>
<feature type="domain" description="Retrovirus-related Pol polyprotein from transposon TNT 1-94-like beta-barrel" evidence="3">
    <location>
        <begin position="551"/>
        <end position="620"/>
    </location>
</feature>
<keyword evidence="1" id="KW-0064">Aspartyl protease</keyword>
<reference evidence="4" key="1">
    <citation type="journal article" date="2019" name="Sci. Rep.">
        <title>Draft genome of Tanacetum cinerariifolium, the natural source of mosquito coil.</title>
        <authorList>
            <person name="Yamashiro T."/>
            <person name="Shiraishi A."/>
            <person name="Satake H."/>
            <person name="Nakayama K."/>
        </authorList>
    </citation>
    <scope>NUCLEOTIDE SEQUENCE</scope>
</reference>
<dbReference type="PANTHER" id="PTHR11439">
    <property type="entry name" value="GAG-POL-RELATED RETROTRANSPOSON"/>
    <property type="match status" value="1"/>
</dbReference>
<dbReference type="AlphaFoldDB" id="A0A6L2LI55"/>
<evidence type="ECO:0000259" key="2">
    <source>
        <dbReference type="Pfam" id="PF07727"/>
    </source>
</evidence>
<dbReference type="Pfam" id="PF22936">
    <property type="entry name" value="Pol_BBD"/>
    <property type="match status" value="1"/>
</dbReference>
<dbReference type="InterPro" id="IPR054722">
    <property type="entry name" value="PolX-like_BBD"/>
</dbReference>
<dbReference type="PANTHER" id="PTHR11439:SF509">
    <property type="entry name" value="RNA-DIRECTED DNA POLYMERASE"/>
    <property type="match status" value="1"/>
</dbReference>
<accession>A0A6L2LI55</accession>
<evidence type="ECO:0000259" key="3">
    <source>
        <dbReference type="Pfam" id="PF22936"/>
    </source>
</evidence>
<sequence length="1192" mass="136002">MSTQQDIYAAGFESRPPMLNKENYVPWSSRLLRYAKSRQKGKLIYNSIMNGPYVRQMIPEPGDPARTVPVPETFHKQTDDELTKAEIKQMEVDDQAIQTILLQMMKGSDIGIQENKAKLFNEWERFTSTEGESIESYYHRFSKLINDFKRNKHFPEKIASNPKFLNNLQPEWSRHVTIVHQTKDLHITDYTQLYDFLKYNQKEVDELRAERLGKTHDPLALMANSNNPFNYLVFHQDQPSSRIANQNLNGNGNVVAARAEGNAIENNGNQIRCFNCRGLGIQLQAEEFDLMAAAADLDDIEEVNANCILMTNLQQALTSGSQADKAPIYDSDGLAEYTDLLEPIPEPYEVMQNDSNVISKDSSVEHGGETVEQHPITVEETHAYHESLFHNLAAEVEKVNTACFWRIIEKVITKTIDYHLFNFAVEFHRYECEYSVCKQSILGKPPSSSSGPKLYHVTPFPKTKGLPKIDVSHALSKPVISNSVPTTKESKVVKNEKVIALGMFRIDPRKTSREDKFVRINNVIVSVRTNPITVSQPHVITKKVVNSDKNDSGCSKHMTGDLKLLINSIWKFLGTVRFGNDHVAVILGFGDLYWGNILITGVYLVEGLGHNLFLVGQFCDSDLEVAFKENMCFVRNLEGVDFLKGNRTTNLYTINLMIWPLNDLATGLLKFKYHKEHLCPSCEQGKSKKASQPHKLVQNSKQRLHLLYMDLYGPMRIASINGKRNRVVEERNRTLVKAARTMLIFSRALLFLWAKAITTACYTQNHSIIHRCFIKTPYELINDRKPDISFLHVFGALCYPKNDREDIRKLGAKVLDLSFTPSTITTQQPTKGELDLFEAMYDGYTGGQLSAAPRTDQAGQANPNVEDHNATNDMFDGNTFVNPFATQSTSVAASSSSPYVDPSNMHTNKHDEENTVIQNKSRLVMHGYRQEEGIDFKESFTPVFRMEAIKIFLAYATHKSFTVFQMDMKTAFLHGRLKEDVYVCQPEGFIDADYPSHVFKLKKALYGLKQSPRAWYDELLTFLLLNQFIKGTIDPTLFIRRFQDDIVVVQVYVDDIIFGSTDPNTFINQSKYVLEILTKYGMETIKPIKTPMETKDKLDLDQNRTLVDATKYRSMIGALMYLTSSRPYIVHATCLCARYQSKPTEKHLKEVERIFCYLRGTVNRGLWYTKDSGFELTGFLDADYAGCKEYFW</sequence>
<dbReference type="Pfam" id="PF07727">
    <property type="entry name" value="RVT_2"/>
    <property type="match status" value="1"/>
</dbReference>
<dbReference type="SUPFAM" id="SSF53098">
    <property type="entry name" value="Ribonuclease H-like"/>
    <property type="match status" value="1"/>
</dbReference>
<evidence type="ECO:0000256" key="1">
    <source>
        <dbReference type="ARBA" id="ARBA00022750"/>
    </source>
</evidence>
<organism evidence="4">
    <name type="scientific">Tanacetum cinerariifolium</name>
    <name type="common">Dalmatian daisy</name>
    <name type="synonym">Chrysanthemum cinerariifolium</name>
    <dbReference type="NCBI Taxonomy" id="118510"/>
    <lineage>
        <taxon>Eukaryota</taxon>
        <taxon>Viridiplantae</taxon>
        <taxon>Streptophyta</taxon>
        <taxon>Embryophyta</taxon>
        <taxon>Tracheophyta</taxon>
        <taxon>Spermatophyta</taxon>
        <taxon>Magnoliopsida</taxon>
        <taxon>eudicotyledons</taxon>
        <taxon>Gunneridae</taxon>
        <taxon>Pentapetalae</taxon>
        <taxon>asterids</taxon>
        <taxon>campanulids</taxon>
        <taxon>Asterales</taxon>
        <taxon>Asteraceae</taxon>
        <taxon>Asteroideae</taxon>
        <taxon>Anthemideae</taxon>
        <taxon>Anthemidinae</taxon>
        <taxon>Tanacetum</taxon>
    </lineage>
</organism>
<evidence type="ECO:0000313" key="4">
    <source>
        <dbReference type="EMBL" id="GEU61461.1"/>
    </source>
</evidence>
<protein>
    <submittedName>
        <fullName evidence="4">Retrovirus-related Pol polyprotein from transposon TNT 1-94</fullName>
    </submittedName>
</protein>
<dbReference type="InterPro" id="IPR012337">
    <property type="entry name" value="RNaseH-like_sf"/>
</dbReference>
<comment type="caution">
    <text evidence="4">The sequence shown here is derived from an EMBL/GenBank/DDBJ whole genome shotgun (WGS) entry which is preliminary data.</text>
</comment>
<dbReference type="GO" id="GO:0003676">
    <property type="term" value="F:nucleic acid binding"/>
    <property type="evidence" value="ECO:0007669"/>
    <property type="project" value="InterPro"/>
</dbReference>
<dbReference type="InterPro" id="IPR043502">
    <property type="entry name" value="DNA/RNA_pol_sf"/>
</dbReference>